<comment type="similarity">
    <text evidence="1">Belongs to the bacterial solute-binding protein ModA family.</text>
</comment>
<dbReference type="AlphaFoldDB" id="A0A5D9DC51"/>
<reference evidence="8 9" key="1">
    <citation type="submission" date="2019-08" db="EMBL/GenBank/DDBJ databases">
        <title>Draft Genome Sequence of Halomonas eurihalina Isolated from Preserved Hide-surface.</title>
        <authorList>
            <person name="Hussain S.A."/>
            <person name="Xu A."/>
            <person name="Sarker M."/>
            <person name="Sommers C."/>
        </authorList>
    </citation>
    <scope>NUCLEOTIDE SEQUENCE [LARGE SCALE GENOMIC DNA]</scope>
    <source>
        <strain evidence="8 9">MS1</strain>
    </source>
</reference>
<evidence type="ECO:0000256" key="4">
    <source>
        <dbReference type="ARBA" id="ARBA00022729"/>
    </source>
</evidence>
<dbReference type="NCBIfam" id="TIGR01256">
    <property type="entry name" value="modA"/>
    <property type="match status" value="1"/>
</dbReference>
<gene>
    <name evidence="8" type="primary">modA</name>
    <name evidence="8" type="ORF">FZZ93_01570</name>
</gene>
<proteinExistence type="inferred from homology"/>
<evidence type="ECO:0000313" key="9">
    <source>
        <dbReference type="Proteomes" id="UP000324260"/>
    </source>
</evidence>
<accession>A0A5D9DC51</accession>
<dbReference type="PANTHER" id="PTHR30632">
    <property type="entry name" value="MOLYBDATE-BINDING PERIPLASMIC PROTEIN"/>
    <property type="match status" value="1"/>
</dbReference>
<dbReference type="GO" id="GO:0030973">
    <property type="term" value="F:molybdate ion binding"/>
    <property type="evidence" value="ECO:0007669"/>
    <property type="project" value="TreeGrafter"/>
</dbReference>
<name>A0A5D9DC51_HALER</name>
<evidence type="ECO:0000256" key="2">
    <source>
        <dbReference type="ARBA" id="ARBA00022505"/>
    </source>
</evidence>
<keyword evidence="9" id="KW-1185">Reference proteome</keyword>
<dbReference type="PIRSF" id="PIRSF004846">
    <property type="entry name" value="ModA"/>
    <property type="match status" value="1"/>
</dbReference>
<dbReference type="PANTHER" id="PTHR30632:SF17">
    <property type="entry name" value="MOLYBDATE-BINDING PROTEIN MODA"/>
    <property type="match status" value="1"/>
</dbReference>
<feature type="binding site" evidence="6">
    <location>
        <position position="37"/>
    </location>
    <ligand>
        <name>molybdate</name>
        <dbReference type="ChEBI" id="CHEBI:36264"/>
    </ligand>
</feature>
<dbReference type="Pfam" id="PF13531">
    <property type="entry name" value="SBP_bac_11"/>
    <property type="match status" value="1"/>
</dbReference>
<evidence type="ECO:0000256" key="3">
    <source>
        <dbReference type="ARBA" id="ARBA00022723"/>
    </source>
</evidence>
<dbReference type="NCBIfam" id="NF007958">
    <property type="entry name" value="PRK10677.1"/>
    <property type="match status" value="1"/>
</dbReference>
<evidence type="ECO:0000256" key="6">
    <source>
        <dbReference type="PIRSR" id="PIRSR004846-1"/>
    </source>
</evidence>
<feature type="binding site" evidence="6">
    <location>
        <position position="64"/>
    </location>
    <ligand>
        <name>molybdate</name>
        <dbReference type="ChEBI" id="CHEBI:36264"/>
    </ligand>
</feature>
<dbReference type="Proteomes" id="UP000324260">
    <property type="component" value="Unassembled WGS sequence"/>
</dbReference>
<dbReference type="GO" id="GO:0030288">
    <property type="term" value="C:outer membrane-bounded periplasmic space"/>
    <property type="evidence" value="ECO:0007669"/>
    <property type="project" value="TreeGrafter"/>
</dbReference>
<dbReference type="InterPro" id="IPR050682">
    <property type="entry name" value="ModA/WtpA"/>
</dbReference>
<keyword evidence="2 6" id="KW-0500">Molybdenum</keyword>
<dbReference type="InterPro" id="IPR005950">
    <property type="entry name" value="ModA"/>
</dbReference>
<sequence length="257" mass="27260">MKRRCRCMAAVLLGTMLLMLASSASAGERVELFAAASMTDAIDRAVARFEATHDVDVVPVYAASSTLARQIANGAPAELCISANVEWMDWLGEQGVTLSERADLAHNRLALVAPADTSRKPFTPGDGEPLAARLGESERLAAGDPAHVPAGIYARQALQSLGEWEALAPRLARADNVRAALALVERGEAPLGVVYRTDAEASDGVRLLGLFPSDAHEPIIYPIAVIGANPSEGALTFRRWLESDDAKAIFRAEGFGA</sequence>
<keyword evidence="3 6" id="KW-0479">Metal-binding</keyword>
<dbReference type="GO" id="GO:1901359">
    <property type="term" value="F:tungstate binding"/>
    <property type="evidence" value="ECO:0007669"/>
    <property type="project" value="UniProtKB-ARBA"/>
</dbReference>
<dbReference type="FunFam" id="3.40.190.10:FF:000035">
    <property type="entry name" value="Molybdate ABC transporter substrate-binding protein"/>
    <property type="match status" value="1"/>
</dbReference>
<dbReference type="GO" id="GO:0015689">
    <property type="term" value="P:molybdate ion transport"/>
    <property type="evidence" value="ECO:0007669"/>
    <property type="project" value="InterPro"/>
</dbReference>
<evidence type="ECO:0000313" key="8">
    <source>
        <dbReference type="EMBL" id="TZG41376.1"/>
    </source>
</evidence>
<dbReference type="EMBL" id="VTPU01000001">
    <property type="protein sequence ID" value="TZG41376.1"/>
    <property type="molecule type" value="Genomic_DNA"/>
</dbReference>
<dbReference type="SUPFAM" id="SSF53850">
    <property type="entry name" value="Periplasmic binding protein-like II"/>
    <property type="match status" value="1"/>
</dbReference>
<keyword evidence="4 7" id="KW-0732">Signal</keyword>
<comment type="subunit">
    <text evidence="5">The complex is composed of two ATP-binding proteins (ModC), two transmembrane proteins (ModB) and a solute-binding protein (ModA).</text>
</comment>
<protein>
    <submittedName>
        <fullName evidence="8">Molybdate ABC transporter substrate-binding protein</fullName>
    </submittedName>
</protein>
<feature type="binding site" evidence="6">
    <location>
        <position position="195"/>
    </location>
    <ligand>
        <name>molybdate</name>
        <dbReference type="ChEBI" id="CHEBI:36264"/>
    </ligand>
</feature>
<feature type="chain" id="PRO_5022789689" evidence="7">
    <location>
        <begin position="27"/>
        <end position="257"/>
    </location>
</feature>
<comment type="caution">
    <text evidence="8">The sequence shown here is derived from an EMBL/GenBank/DDBJ whole genome shotgun (WGS) entry which is preliminary data.</text>
</comment>
<dbReference type="Gene3D" id="3.40.190.10">
    <property type="entry name" value="Periplasmic binding protein-like II"/>
    <property type="match status" value="2"/>
</dbReference>
<feature type="signal peptide" evidence="7">
    <location>
        <begin position="1"/>
        <end position="26"/>
    </location>
</feature>
<organism evidence="8 9">
    <name type="scientific">Halomonas eurihalina</name>
    <dbReference type="NCBI Taxonomy" id="42566"/>
    <lineage>
        <taxon>Bacteria</taxon>
        <taxon>Pseudomonadati</taxon>
        <taxon>Pseudomonadota</taxon>
        <taxon>Gammaproteobacteria</taxon>
        <taxon>Oceanospirillales</taxon>
        <taxon>Halomonadaceae</taxon>
        <taxon>Halomonas</taxon>
    </lineage>
</organism>
<evidence type="ECO:0000256" key="7">
    <source>
        <dbReference type="SAM" id="SignalP"/>
    </source>
</evidence>
<dbReference type="GO" id="GO:0046872">
    <property type="term" value="F:metal ion binding"/>
    <property type="evidence" value="ECO:0007669"/>
    <property type="project" value="UniProtKB-KW"/>
</dbReference>
<feature type="binding site" evidence="6">
    <location>
        <position position="150"/>
    </location>
    <ligand>
        <name>molybdate</name>
        <dbReference type="ChEBI" id="CHEBI:36264"/>
    </ligand>
</feature>
<evidence type="ECO:0000256" key="5">
    <source>
        <dbReference type="ARBA" id="ARBA00062515"/>
    </source>
</evidence>
<dbReference type="OrthoDB" id="9785015at2"/>
<feature type="binding site" evidence="6">
    <location>
        <position position="177"/>
    </location>
    <ligand>
        <name>molybdate</name>
        <dbReference type="ChEBI" id="CHEBI:36264"/>
    </ligand>
</feature>
<evidence type="ECO:0000256" key="1">
    <source>
        <dbReference type="ARBA" id="ARBA00009175"/>
    </source>
</evidence>